<dbReference type="AlphaFoldDB" id="A9PHR3"/>
<dbReference type="EMBL" id="EF147918">
    <property type="protein sequence ID" value="ABK95916.1"/>
    <property type="molecule type" value="mRNA"/>
</dbReference>
<evidence type="ECO:0000313" key="1">
    <source>
        <dbReference type="EMBL" id="ABK95916.1"/>
    </source>
</evidence>
<name>A9PHR3_POPTR</name>
<reference evidence="1" key="1">
    <citation type="journal article" date="2008" name="BMC Genomics">
        <title>Analysis of 4,664 high-quality sequence-finished poplar full-length cDNA clones and their utility for the discovery of genes responding to insect feeding.</title>
        <authorList>
            <person name="Ralph S.G."/>
            <person name="Chun H.J."/>
            <person name="Cooper D."/>
            <person name="Kirkpatrick R."/>
            <person name="Kolosova N."/>
            <person name="Gunter L."/>
            <person name="Tuskan G.A."/>
            <person name="Douglas C.J."/>
            <person name="Holt R.A."/>
            <person name="Jones S.J."/>
            <person name="Marra M.A."/>
            <person name="Bohlmann J."/>
        </authorList>
    </citation>
    <scope>NUCLEOTIDE SEQUENCE</scope>
    <source>
        <tissue evidence="1">Young and mature leaves</tissue>
    </source>
</reference>
<proteinExistence type="evidence at transcript level"/>
<protein>
    <submittedName>
        <fullName evidence="1">Uncharacterized protein</fullName>
    </submittedName>
</protein>
<accession>A9PHR3</accession>
<sequence>MARRTVKMKRKNIMMMMMIMMMKKNILTMKNTMLRHITKMQKLRIRLPFPCFTGSRFDQKCAWMISCFGCFCKVLYNGCGQ</sequence>
<organism evidence="1">
    <name type="scientific">Populus trichocarpa</name>
    <name type="common">Western balsam poplar</name>
    <name type="synonym">Populus balsamifera subsp. trichocarpa</name>
    <dbReference type="NCBI Taxonomy" id="3694"/>
    <lineage>
        <taxon>Eukaryota</taxon>
        <taxon>Viridiplantae</taxon>
        <taxon>Streptophyta</taxon>
        <taxon>Embryophyta</taxon>
        <taxon>Tracheophyta</taxon>
        <taxon>Spermatophyta</taxon>
        <taxon>Magnoliopsida</taxon>
        <taxon>eudicotyledons</taxon>
        <taxon>Gunneridae</taxon>
        <taxon>Pentapetalae</taxon>
        <taxon>rosids</taxon>
        <taxon>fabids</taxon>
        <taxon>Malpighiales</taxon>
        <taxon>Salicaceae</taxon>
        <taxon>Saliceae</taxon>
        <taxon>Populus</taxon>
    </lineage>
</organism>